<evidence type="ECO:0000256" key="1">
    <source>
        <dbReference type="SAM" id="Coils"/>
    </source>
</evidence>
<sequence length="423" mass="49404">MGTKSIPKPILSQNLQQNNTNQQQICQTDRVYYKQDKLASIQNEQQNQNKQNQVQQENVRIRSYTQQQYQQQDEQIQQNYNLNGKQNYSAKHLSFSNNLGQSQNSYEQNQIKINQEQISPKFSQQNSHSNLQQLNNDLSQKIIQNEVINYDSEYIGQIKIYNTGIKEDPIPGEKRGKGVQSLNSSYWLSDLAIFIAENLTVLKHILSNVYQLDQNQPGIDFLILTQQANQLFMKSENSGLQTPESLNHWLMASWLCMAAAEVDNYKYSKYSEKERKLNKEEFYQKYFSAQEVQNLQFLSDKNLGIYATKFSRIDLIPKVALERLGIHNELCVLKMGQDGCQQWKTEGFMVSKRLSSAKRHFDGVHSKDYSEDHIAHLIWNFMAIYHVLSIKPQLNDLVNYEQIKQNSLKEINQKFFDESNIEK</sequence>
<organism evidence="3 4">
    <name type="scientific">Pseudocohnilembus persalinus</name>
    <name type="common">Ciliate</name>
    <dbReference type="NCBI Taxonomy" id="266149"/>
    <lineage>
        <taxon>Eukaryota</taxon>
        <taxon>Sar</taxon>
        <taxon>Alveolata</taxon>
        <taxon>Ciliophora</taxon>
        <taxon>Intramacronucleata</taxon>
        <taxon>Oligohymenophorea</taxon>
        <taxon>Scuticociliatia</taxon>
        <taxon>Philasterida</taxon>
        <taxon>Pseudocohnilembidae</taxon>
        <taxon>Pseudocohnilembus</taxon>
    </lineage>
</organism>
<name>A0A0V0QMB8_PSEPJ</name>
<accession>A0A0V0QMB8</accession>
<feature type="region of interest" description="Disordered" evidence="2">
    <location>
        <begin position="1"/>
        <end position="21"/>
    </location>
</feature>
<gene>
    <name evidence="3" type="ORF">PPERSA_02892</name>
</gene>
<evidence type="ECO:0008006" key="5">
    <source>
        <dbReference type="Google" id="ProtNLM"/>
    </source>
</evidence>
<protein>
    <recommendedName>
        <fullName evidence="5">dATP/dGTP diphosphohydrolase N-terminal domain-containing protein</fullName>
    </recommendedName>
</protein>
<dbReference type="AlphaFoldDB" id="A0A0V0QMB8"/>
<evidence type="ECO:0000256" key="2">
    <source>
        <dbReference type="SAM" id="MobiDB-lite"/>
    </source>
</evidence>
<dbReference type="InParanoid" id="A0A0V0QMB8"/>
<evidence type="ECO:0000313" key="3">
    <source>
        <dbReference type="EMBL" id="KRX03513.1"/>
    </source>
</evidence>
<keyword evidence="4" id="KW-1185">Reference proteome</keyword>
<dbReference type="Proteomes" id="UP000054937">
    <property type="component" value="Unassembled WGS sequence"/>
</dbReference>
<comment type="caution">
    <text evidence="3">The sequence shown here is derived from an EMBL/GenBank/DDBJ whole genome shotgun (WGS) entry which is preliminary data.</text>
</comment>
<reference evidence="3 4" key="1">
    <citation type="journal article" date="2015" name="Sci. Rep.">
        <title>Genome of the facultative scuticociliatosis pathogen Pseudocohnilembus persalinus provides insight into its virulence through horizontal gene transfer.</title>
        <authorList>
            <person name="Xiong J."/>
            <person name="Wang G."/>
            <person name="Cheng J."/>
            <person name="Tian M."/>
            <person name="Pan X."/>
            <person name="Warren A."/>
            <person name="Jiang C."/>
            <person name="Yuan D."/>
            <person name="Miao W."/>
        </authorList>
    </citation>
    <scope>NUCLEOTIDE SEQUENCE [LARGE SCALE GENOMIC DNA]</scope>
    <source>
        <strain evidence="3">36N120E</strain>
    </source>
</reference>
<proteinExistence type="predicted"/>
<evidence type="ECO:0000313" key="4">
    <source>
        <dbReference type="Proteomes" id="UP000054937"/>
    </source>
</evidence>
<feature type="coiled-coil region" evidence="1">
    <location>
        <begin position="38"/>
        <end position="67"/>
    </location>
</feature>
<dbReference type="EMBL" id="LDAU01000131">
    <property type="protein sequence ID" value="KRX03513.1"/>
    <property type="molecule type" value="Genomic_DNA"/>
</dbReference>
<keyword evidence="1" id="KW-0175">Coiled coil</keyword>